<dbReference type="InterPro" id="IPR006067">
    <property type="entry name" value="NO2/SO3_Rdtase_4Fe4S_dom"/>
</dbReference>
<dbReference type="Pfam" id="PF00258">
    <property type="entry name" value="Flavodoxin_1"/>
    <property type="match status" value="1"/>
</dbReference>
<dbReference type="InterPro" id="IPR045169">
    <property type="entry name" value="NO2/SO3_Rdtase_4Fe4S_prot"/>
</dbReference>
<dbReference type="Proteomes" id="UP000650833">
    <property type="component" value="Unassembled WGS sequence"/>
</dbReference>
<proteinExistence type="inferred from homology"/>
<dbReference type="GO" id="GO:0010181">
    <property type="term" value="F:FMN binding"/>
    <property type="evidence" value="ECO:0007669"/>
    <property type="project" value="InterPro"/>
</dbReference>
<dbReference type="FunFam" id="3.40.50.920:FF:000007">
    <property type="entry name" value="Pyruvate:ferredoxin (Flavodoxin) oxidoreductase"/>
    <property type="match status" value="1"/>
</dbReference>
<evidence type="ECO:0000313" key="18">
    <source>
        <dbReference type="EMBL" id="KAG2215442.1"/>
    </source>
</evidence>
<evidence type="ECO:0000256" key="16">
    <source>
        <dbReference type="SAM" id="Coils"/>
    </source>
</evidence>
<evidence type="ECO:0000256" key="7">
    <source>
        <dbReference type="ARBA" id="ARBA00022605"/>
    </source>
</evidence>
<comment type="cofactor">
    <cofactor evidence="1">
        <name>siroheme</name>
        <dbReference type="ChEBI" id="CHEBI:60052"/>
    </cofactor>
</comment>
<comment type="cofactor">
    <cofactor evidence="2">
        <name>[4Fe-4S] cluster</name>
        <dbReference type="ChEBI" id="CHEBI:49883"/>
    </cofactor>
</comment>
<dbReference type="PRINTS" id="PR00369">
    <property type="entry name" value="FLAVODOXIN"/>
</dbReference>
<name>A0A8H7RSI2_9FUNG</name>
<dbReference type="NCBIfam" id="NF010029">
    <property type="entry name" value="PRK13504.1"/>
    <property type="match status" value="1"/>
</dbReference>
<dbReference type="GO" id="GO:0019344">
    <property type="term" value="P:cysteine biosynthetic process"/>
    <property type="evidence" value="ECO:0007669"/>
    <property type="project" value="UniProtKB-KW"/>
</dbReference>
<dbReference type="InterPro" id="IPR005117">
    <property type="entry name" value="NiRdtase/SiRdtase_haem-b_fer"/>
</dbReference>
<evidence type="ECO:0000256" key="4">
    <source>
        <dbReference type="ARBA" id="ARBA00010429"/>
    </source>
</evidence>
<dbReference type="FunFam" id="3.40.50.360:FF:000016">
    <property type="entry name" value="Sulfite reductase subunit beta"/>
    <property type="match status" value="1"/>
</dbReference>
<comment type="pathway">
    <text evidence="3">Sulfur metabolism; hydrogen sulfide biosynthesis; hydrogen sulfide from sulfite (NADPH route): step 1/1.</text>
</comment>
<dbReference type="InterPro" id="IPR033412">
    <property type="entry name" value="PFOR_II"/>
</dbReference>
<dbReference type="InterPro" id="IPR011786">
    <property type="entry name" value="CysI"/>
</dbReference>
<comment type="catalytic activity">
    <reaction evidence="15">
        <text>hydrogen sulfide + 3 NADP(+) + 3 H2O = sulfite + 3 NADPH + 4 H(+)</text>
        <dbReference type="Rhea" id="RHEA:13801"/>
        <dbReference type="ChEBI" id="CHEBI:15377"/>
        <dbReference type="ChEBI" id="CHEBI:15378"/>
        <dbReference type="ChEBI" id="CHEBI:17359"/>
        <dbReference type="ChEBI" id="CHEBI:29919"/>
        <dbReference type="ChEBI" id="CHEBI:57783"/>
        <dbReference type="ChEBI" id="CHEBI:58349"/>
        <dbReference type="EC" id="1.8.1.2"/>
    </reaction>
</comment>
<keyword evidence="16" id="KW-0175">Coiled coil</keyword>
<keyword evidence="12" id="KW-0408">Iron</keyword>
<dbReference type="PANTHER" id="PTHR11493:SF47">
    <property type="entry name" value="SULFITE REDUCTASE [NADPH] SUBUNIT BETA"/>
    <property type="match status" value="1"/>
</dbReference>
<feature type="coiled-coil region" evidence="16">
    <location>
        <begin position="207"/>
        <end position="234"/>
    </location>
</feature>
<dbReference type="Pfam" id="PF01077">
    <property type="entry name" value="NIR_SIR"/>
    <property type="match status" value="1"/>
</dbReference>
<evidence type="ECO:0000256" key="10">
    <source>
        <dbReference type="ARBA" id="ARBA00022857"/>
    </source>
</evidence>
<dbReference type="PRINTS" id="PR00397">
    <property type="entry name" value="SIROHAEM"/>
</dbReference>
<dbReference type="Gene3D" id="3.30.413.10">
    <property type="entry name" value="Sulfite Reductase Hemoprotein, domain 1"/>
    <property type="match status" value="2"/>
</dbReference>
<dbReference type="GO" id="GO:0050661">
    <property type="term" value="F:NADP binding"/>
    <property type="evidence" value="ECO:0007669"/>
    <property type="project" value="InterPro"/>
</dbReference>
<dbReference type="InterPro" id="IPR008254">
    <property type="entry name" value="Flavodoxin/NO_synth"/>
</dbReference>
<dbReference type="SUPFAM" id="SSF52922">
    <property type="entry name" value="TK C-terminal domain-like"/>
    <property type="match status" value="1"/>
</dbReference>
<dbReference type="SUPFAM" id="SSF52218">
    <property type="entry name" value="Flavoproteins"/>
    <property type="match status" value="1"/>
</dbReference>
<dbReference type="SUPFAM" id="SSF56014">
    <property type="entry name" value="Nitrite and sulphite reductase 4Fe-4S domain-like"/>
    <property type="match status" value="2"/>
</dbReference>
<evidence type="ECO:0000256" key="6">
    <source>
        <dbReference type="ARBA" id="ARBA00022485"/>
    </source>
</evidence>
<dbReference type="InterPro" id="IPR006066">
    <property type="entry name" value="NO2/SO3_Rdtase_FeS/sirohaem_BS"/>
</dbReference>
<gene>
    <name evidence="18" type="ORF">INT46_001405</name>
</gene>
<dbReference type="InterPro" id="IPR002880">
    <property type="entry name" value="Pyrv_Fd/Flavodoxin_OxRdtase_N"/>
</dbReference>
<dbReference type="InterPro" id="IPR001094">
    <property type="entry name" value="Flavdoxin-like"/>
</dbReference>
<reference evidence="18" key="1">
    <citation type="submission" date="2020-12" db="EMBL/GenBank/DDBJ databases">
        <title>Metabolic potential, ecology and presence of endohyphal bacteria is reflected in genomic diversity of Mucoromycotina.</title>
        <authorList>
            <person name="Muszewska A."/>
            <person name="Okrasinska A."/>
            <person name="Steczkiewicz K."/>
            <person name="Drgas O."/>
            <person name="Orlowska M."/>
            <person name="Perlinska-Lenart U."/>
            <person name="Aleksandrzak-Piekarczyk T."/>
            <person name="Szatraj K."/>
            <person name="Zielenkiewicz U."/>
            <person name="Pilsyk S."/>
            <person name="Malc E."/>
            <person name="Mieczkowski P."/>
            <person name="Kruszewska J.S."/>
            <person name="Biernat P."/>
            <person name="Pawlowska J."/>
        </authorList>
    </citation>
    <scope>NUCLEOTIDE SEQUENCE</scope>
    <source>
        <strain evidence="18">CBS 226.32</strain>
    </source>
</reference>
<evidence type="ECO:0000259" key="17">
    <source>
        <dbReference type="PROSITE" id="PS50902"/>
    </source>
</evidence>
<keyword evidence="19" id="KW-1185">Reference proteome</keyword>
<keyword evidence="13" id="KW-0411">Iron-sulfur</keyword>
<dbReference type="Pfam" id="PF17147">
    <property type="entry name" value="PFOR_II"/>
    <property type="match status" value="1"/>
</dbReference>
<dbReference type="OrthoDB" id="1688044at2759"/>
<feature type="domain" description="Flavodoxin-like" evidence="17">
    <location>
        <begin position="920"/>
        <end position="1072"/>
    </location>
</feature>
<dbReference type="Gene3D" id="3.40.50.970">
    <property type="match status" value="2"/>
</dbReference>
<dbReference type="EC" id="1.8.1.2" evidence="5"/>
<keyword evidence="11" id="KW-0560">Oxidoreductase</keyword>
<dbReference type="InterPro" id="IPR045854">
    <property type="entry name" value="NO2/SO3_Rdtase_4Fe4S_sf"/>
</dbReference>
<dbReference type="InterPro" id="IPR036136">
    <property type="entry name" value="Nit/Sulf_reduc_fer-like_dom_sf"/>
</dbReference>
<dbReference type="GO" id="GO:0000103">
    <property type="term" value="P:sulfate assimilation"/>
    <property type="evidence" value="ECO:0007669"/>
    <property type="project" value="TreeGrafter"/>
</dbReference>
<dbReference type="GO" id="GO:0020037">
    <property type="term" value="F:heme binding"/>
    <property type="evidence" value="ECO:0007669"/>
    <property type="project" value="InterPro"/>
</dbReference>
<evidence type="ECO:0000256" key="11">
    <source>
        <dbReference type="ARBA" id="ARBA00023002"/>
    </source>
</evidence>
<dbReference type="InterPro" id="IPR029061">
    <property type="entry name" value="THDP-binding"/>
</dbReference>
<evidence type="ECO:0000256" key="2">
    <source>
        <dbReference type="ARBA" id="ARBA00001966"/>
    </source>
</evidence>
<sequence length="1649" mass="182471">MMQFLNGREASTLVAQLTNEFVYANINTTTPQLTQTNIWNQAVKINQFNDPVSNLVIAATNRQLTSAILSSESLLAAIPYLYKLASDKSSVVLHVAADHNGSNSFADFTKIMSVRQSGLALLSASSVQETYDLSLIAQLVSLKTSTPFLHFFDSKRISNEYTSIHVLDNENLLKFLPQDLVNNTFRNKSVPELAKQSVYLTYKASLIKEKGIAQEEEEEEKEKKEQDKESSLLDVYSAFKQVANEFSELTGRQYSPLEYVGHPQAEYVIISMGAGASVIEQSLNAIVKLDSSLKVGALKIRLYRPWNDQILLNALPSTVRRIAVLEPTDDYTSIYNPLFLDIAAAYQTANNDSVEIVSGQYGIEDPDFSPEMVQSVLKALINNSLNRRFEVSSLPIDSSKLQVLPSGTEQLIFVSSPSLATSYASHQTLIKNVAQVYTIERPNTTHVRIASSSLGPLLPSLIQSADAVVLANLPFGVEQEEAAVNAVNTLAYGGSVIVDGDVFTLPAGVKKAAYDRQTTIVSVKNLPVLFSKEILSDILTQPETSSINVPKEWAKEQSFLSSPVNQLKINNKSEVILPVETPYIKMLDQVFGSRLDIANAYHSSSIWSPDISQSHAATPEFGYGRVVNHIQERSRLVDFVMQVIRSSSLPIEAVRVLSQWLLLVNSHQKNVTKVQNAADLVIRVLSSIANEYPEAQSILDKKGLLFTKSNWLIGSDSWAYDLGQSGLHHVITSGDNVNVLIVDTAPYTSQTEREQQKKDIGLYAMNYGSVYVASVAVYASYTGVLQALIEADAYEGPSVVLAYLPQLYDVPNPLATLKETKTSVDTGAWPLYRWNPALEEALGEEMFSLDSQRIKKSLEAFLAKENYLTQLVSSHPDISNALVSSLESDVKKRHAKLKAKARADYAQLLSGLGSSNGPPLTVLFGSDNGNAEGVAKKIASRAKSRGLQVKYMAMDDYEDVQELGNESNLVIICSAAGQGEMPSNAREFWKALNGLIVGDVNFADLNIAVFGLGDSHYWPREEDAIFYNRPGKLLDAKFETLGAARLVALGLGDDQDEDGFETALGVWQPELWKALGVKDVGAEDDEPAYTDNQMKIDSNFLRGNISSELVDDSTGGVTEITQKLMKFHGAYVQDDRDLRDERKKQGLEKAFSFLIRVRTPGGVATSNQWLAMDKLSTKYGNNTMKLTTRQAFQLHGVLKKNLRTTVRGINKALLSTLAACGDVNRNIMSTAVTEIPEIHAQVQDMIIQLRDLLAPKTNAYHEIWIDNSMVAGHAVQDFEPLYGPSYLPRKFKVVIAVPPNNDVDVYAHDLGFIAIVDPQTKKVLGYNVLIGGGMGQTHGNKKTYPRPASSIGYIPADAVLKVTEAVVTTQRDNGDRLNRKHARFKYTVDDMGVDVVKKEIEARSGVTFEEERPYKFSDNYDRYGWTKGVADTWNFGMFIENGRVKDTPDFLCKTGLRELAKFHKGEFRLTANQHLVIANVPEIDFEKTKAHLAKYKLDNLSFTGIRKSAMACVALPTCGLAMAESERYLPELITILEKTMEEAGLRDDSIVVRMTGCPNGCARPYLAELAFVGKAPGTYNMYLGGNNKGERLNKIYMENLKEEDILNEVQPMIKRYALEREEGEPFGDWVIRAGFIKKTITGLDFHVTD</sequence>
<dbReference type="PROSITE" id="PS50902">
    <property type="entry name" value="FLAVODOXIN_LIKE"/>
    <property type="match status" value="1"/>
</dbReference>
<comment type="similarity">
    <text evidence="4">Belongs to the nitrite and sulfite reductase 4Fe-4S domain family.</text>
</comment>
<dbReference type="EMBL" id="JAEPRC010000008">
    <property type="protein sequence ID" value="KAG2215442.1"/>
    <property type="molecule type" value="Genomic_DNA"/>
</dbReference>
<evidence type="ECO:0000256" key="12">
    <source>
        <dbReference type="ARBA" id="ARBA00023004"/>
    </source>
</evidence>
<evidence type="ECO:0000256" key="3">
    <source>
        <dbReference type="ARBA" id="ARBA00004774"/>
    </source>
</evidence>
<evidence type="ECO:0000256" key="8">
    <source>
        <dbReference type="ARBA" id="ARBA00022617"/>
    </source>
</evidence>
<dbReference type="SUPFAM" id="SSF52518">
    <property type="entry name" value="Thiamin diphosphate-binding fold (THDP-binding)"/>
    <property type="match status" value="2"/>
</dbReference>
<evidence type="ECO:0000256" key="9">
    <source>
        <dbReference type="ARBA" id="ARBA00022723"/>
    </source>
</evidence>
<keyword evidence="7" id="KW-0028">Amino-acid biosynthesis</keyword>
<keyword evidence="8" id="KW-0349">Heme</keyword>
<keyword evidence="14" id="KW-0198">Cysteine biosynthesis</keyword>
<keyword evidence="9" id="KW-0479">Metal-binding</keyword>
<evidence type="ECO:0000313" key="19">
    <source>
        <dbReference type="Proteomes" id="UP000650833"/>
    </source>
</evidence>
<comment type="caution">
    <text evidence="18">The sequence shown here is derived from an EMBL/GenBank/DDBJ whole genome shotgun (WGS) entry which is preliminary data.</text>
</comment>
<accession>A0A8H7RSI2</accession>
<protein>
    <recommendedName>
        <fullName evidence="5">assimilatory sulfite reductase (NADPH)</fullName>
        <ecNumber evidence="5">1.8.1.2</ecNumber>
    </recommendedName>
</protein>
<dbReference type="GO" id="GO:0050311">
    <property type="term" value="F:sulfite reductase (ferredoxin) activity"/>
    <property type="evidence" value="ECO:0007669"/>
    <property type="project" value="TreeGrafter"/>
</dbReference>
<evidence type="ECO:0000256" key="5">
    <source>
        <dbReference type="ARBA" id="ARBA00012604"/>
    </source>
</evidence>
<dbReference type="Pfam" id="PF03460">
    <property type="entry name" value="NIR_SIR_ferr"/>
    <property type="match status" value="2"/>
</dbReference>
<evidence type="ECO:0000256" key="14">
    <source>
        <dbReference type="ARBA" id="ARBA00023192"/>
    </source>
</evidence>
<evidence type="ECO:0000256" key="1">
    <source>
        <dbReference type="ARBA" id="ARBA00001929"/>
    </source>
</evidence>
<dbReference type="InterPro" id="IPR029039">
    <property type="entry name" value="Flavoprotein-like_sf"/>
</dbReference>
<keyword evidence="6" id="KW-0004">4Fe-4S</keyword>
<dbReference type="GO" id="GO:0009337">
    <property type="term" value="C:sulfite reductase complex (NADPH)"/>
    <property type="evidence" value="ECO:0007669"/>
    <property type="project" value="InterPro"/>
</dbReference>
<dbReference type="SUPFAM" id="SSF55124">
    <property type="entry name" value="Nitrite/Sulfite reductase N-terminal domain-like"/>
    <property type="match status" value="2"/>
</dbReference>
<dbReference type="InterPro" id="IPR009014">
    <property type="entry name" value="Transketo_C/PFOR_II"/>
</dbReference>
<dbReference type="Pfam" id="PF01855">
    <property type="entry name" value="POR_N"/>
    <property type="match status" value="1"/>
</dbReference>
<dbReference type="GO" id="GO:0051539">
    <property type="term" value="F:4 iron, 4 sulfur cluster binding"/>
    <property type="evidence" value="ECO:0007669"/>
    <property type="project" value="UniProtKB-KW"/>
</dbReference>
<dbReference type="PANTHER" id="PTHR11493">
    <property type="entry name" value="SULFITE REDUCTASE [NADPH] SUBUNIT BETA-RELATED"/>
    <property type="match status" value="1"/>
</dbReference>
<keyword evidence="10" id="KW-0521">NADP</keyword>
<evidence type="ECO:0000256" key="13">
    <source>
        <dbReference type="ARBA" id="ARBA00023014"/>
    </source>
</evidence>
<dbReference type="FunFam" id="3.30.413.10:FF:000003">
    <property type="entry name" value="Sulfite reductase [NADPH] hemoprotein beta-component"/>
    <property type="match status" value="1"/>
</dbReference>
<dbReference type="Gene3D" id="3.40.50.360">
    <property type="match status" value="1"/>
</dbReference>
<dbReference type="GO" id="GO:0046872">
    <property type="term" value="F:metal ion binding"/>
    <property type="evidence" value="ECO:0007669"/>
    <property type="project" value="UniProtKB-KW"/>
</dbReference>
<dbReference type="GO" id="GO:0004783">
    <property type="term" value="F:sulfite reductase (NADPH) activity"/>
    <property type="evidence" value="ECO:0007669"/>
    <property type="project" value="UniProtKB-EC"/>
</dbReference>
<organism evidence="18 19">
    <name type="scientific">Mucor plumbeus</name>
    <dbReference type="NCBI Taxonomy" id="97098"/>
    <lineage>
        <taxon>Eukaryota</taxon>
        <taxon>Fungi</taxon>
        <taxon>Fungi incertae sedis</taxon>
        <taxon>Mucoromycota</taxon>
        <taxon>Mucoromycotina</taxon>
        <taxon>Mucoromycetes</taxon>
        <taxon>Mucorales</taxon>
        <taxon>Mucorineae</taxon>
        <taxon>Mucoraceae</taxon>
        <taxon>Mucor</taxon>
    </lineage>
</organism>
<dbReference type="NCBIfam" id="TIGR02041">
    <property type="entry name" value="CysI"/>
    <property type="match status" value="1"/>
</dbReference>
<dbReference type="Gene3D" id="3.40.50.920">
    <property type="match status" value="1"/>
</dbReference>
<evidence type="ECO:0000256" key="15">
    <source>
        <dbReference type="ARBA" id="ARBA00052219"/>
    </source>
</evidence>
<dbReference type="PROSITE" id="PS00365">
    <property type="entry name" value="NIR_SIR"/>
    <property type="match status" value="1"/>
</dbReference>